<name>A0ACB8QPS6_9AGAM</name>
<reference evidence="1" key="1">
    <citation type="submission" date="2021-02" db="EMBL/GenBank/DDBJ databases">
        <authorList>
            <consortium name="DOE Joint Genome Institute"/>
            <person name="Ahrendt S."/>
            <person name="Looney B.P."/>
            <person name="Miyauchi S."/>
            <person name="Morin E."/>
            <person name="Drula E."/>
            <person name="Courty P.E."/>
            <person name="Chicoki N."/>
            <person name="Fauchery L."/>
            <person name="Kohler A."/>
            <person name="Kuo A."/>
            <person name="Labutti K."/>
            <person name="Pangilinan J."/>
            <person name="Lipzen A."/>
            <person name="Riley R."/>
            <person name="Andreopoulos W."/>
            <person name="He G."/>
            <person name="Johnson J."/>
            <person name="Barry K.W."/>
            <person name="Grigoriev I.V."/>
            <person name="Nagy L."/>
            <person name="Hibbett D."/>
            <person name="Henrissat B."/>
            <person name="Matheny P.B."/>
            <person name="Labbe J."/>
            <person name="Martin F."/>
        </authorList>
    </citation>
    <scope>NUCLEOTIDE SEQUENCE</scope>
    <source>
        <strain evidence="1">EC-137</strain>
    </source>
</reference>
<dbReference type="EMBL" id="MU273511">
    <property type="protein sequence ID" value="KAI0033838.1"/>
    <property type="molecule type" value="Genomic_DNA"/>
</dbReference>
<gene>
    <name evidence="1" type="ORF">K488DRAFT_46874</name>
</gene>
<protein>
    <submittedName>
        <fullName evidence="1">Cytochrome P450</fullName>
    </submittedName>
</protein>
<organism evidence="1 2">
    <name type="scientific">Vararia minispora EC-137</name>
    <dbReference type="NCBI Taxonomy" id="1314806"/>
    <lineage>
        <taxon>Eukaryota</taxon>
        <taxon>Fungi</taxon>
        <taxon>Dikarya</taxon>
        <taxon>Basidiomycota</taxon>
        <taxon>Agaricomycotina</taxon>
        <taxon>Agaricomycetes</taxon>
        <taxon>Russulales</taxon>
        <taxon>Lachnocladiaceae</taxon>
        <taxon>Vararia</taxon>
    </lineage>
</organism>
<evidence type="ECO:0000313" key="1">
    <source>
        <dbReference type="EMBL" id="KAI0033838.1"/>
    </source>
</evidence>
<comment type="caution">
    <text evidence="1">The sequence shown here is derived from an EMBL/GenBank/DDBJ whole genome shotgun (WGS) entry which is preliminary data.</text>
</comment>
<sequence length="545" mass="60749">MNVLSTFFKALVPFVVFVVYKLVQRAWRLHPLKRIPGPPSASFVTGNFSQWFGDGAIEFRKAMSERYGRVIGLNGLLGAKILAISDPLALQDILVKYHVDVFDEAKYFLEFNRVAIGPGLLASSGQHHRKQRKLLNPAFSTANIRRLVPTLQSITVHLQEILRSELGNGAKELDMSEYLGRLALESISQAGMGHSFRSLEGNDAGYGAALKSFVPAAARLHVWRLFLPYVTQTFPPTLLRFVAENVPWRAVRAVVEISDTMHVTTKEIWAQKKALYTRDGDKVMAGHGIDWKDIMSILIKANLEAPEADRLPDDELLAQMTTFLLAGTDTTSTALCRILHVLALHQDAQEKLREELATVAGEYGKVEHDTLRDLPYLEAVCRETLRLYPPAPLVQRDAQEDHILPLAHAIADVDGELVTEIFVPRGATVLVNIEGVNRDPGIWGPDAMEWRPERWLSPLPNSVADARVPGIYANTLTFLGGTRACIGYMFAQLEMKVVLSQLLSSFRFALPEREIIWRQGAIITPSVKGSDSNRPQLPLRVTLVK</sequence>
<proteinExistence type="predicted"/>
<evidence type="ECO:0000313" key="2">
    <source>
        <dbReference type="Proteomes" id="UP000814128"/>
    </source>
</evidence>
<keyword evidence="2" id="KW-1185">Reference proteome</keyword>
<reference evidence="1" key="2">
    <citation type="journal article" date="2022" name="New Phytol.">
        <title>Evolutionary transition to the ectomycorrhizal habit in the genomes of a hyperdiverse lineage of mushroom-forming fungi.</title>
        <authorList>
            <person name="Looney B."/>
            <person name="Miyauchi S."/>
            <person name="Morin E."/>
            <person name="Drula E."/>
            <person name="Courty P.E."/>
            <person name="Kohler A."/>
            <person name="Kuo A."/>
            <person name="LaButti K."/>
            <person name="Pangilinan J."/>
            <person name="Lipzen A."/>
            <person name="Riley R."/>
            <person name="Andreopoulos W."/>
            <person name="He G."/>
            <person name="Johnson J."/>
            <person name="Nolan M."/>
            <person name="Tritt A."/>
            <person name="Barry K.W."/>
            <person name="Grigoriev I.V."/>
            <person name="Nagy L.G."/>
            <person name="Hibbett D."/>
            <person name="Henrissat B."/>
            <person name="Matheny P.B."/>
            <person name="Labbe J."/>
            <person name="Martin F.M."/>
        </authorList>
    </citation>
    <scope>NUCLEOTIDE SEQUENCE</scope>
    <source>
        <strain evidence="1">EC-137</strain>
    </source>
</reference>
<accession>A0ACB8QPS6</accession>
<dbReference type="Proteomes" id="UP000814128">
    <property type="component" value="Unassembled WGS sequence"/>
</dbReference>